<reference evidence="1" key="1">
    <citation type="submission" date="2022-04" db="EMBL/GenBank/DDBJ databases">
        <title>Chromosome-scale genome assembly of Holotrichia oblita Faldermann.</title>
        <authorList>
            <person name="Rongchong L."/>
        </authorList>
    </citation>
    <scope>NUCLEOTIDE SEQUENCE</scope>
    <source>
        <strain evidence="1">81SQS9</strain>
    </source>
</reference>
<keyword evidence="1" id="KW-0966">Cell projection</keyword>
<comment type="caution">
    <text evidence="1">The sequence shown here is derived from an EMBL/GenBank/DDBJ whole genome shotgun (WGS) entry which is preliminary data.</text>
</comment>
<evidence type="ECO:0000313" key="2">
    <source>
        <dbReference type="Proteomes" id="UP001056778"/>
    </source>
</evidence>
<name>A0ACB9T1U1_HOLOL</name>
<sequence>MEESEYDEENENPDLVEEELDPENPQHAFAILERDYTKTVSEIEQNPDLVQYAEEFTKIFEALYKCHENELNLKDRCEELEAKIQEQENLLDAAKQGAKADGKIINDLKDQIQNTWKMADAAHAREQTAQEIIDNLRKNIDSLNAEIDFKNKMGQDNEELGALSKHKEGLQRERDKLVSEVAKLTEKLNNALSYQEELERRTSQADLKINEFAEQIEEQGNEIDRHKRAKEKLENEIKELQETIDKKEHEIVNLNEIITTNQRVVVKLESNLKEQKIMTDKAVRDSETINVRFAKMQDELDSVTYNHDRLKKDFMKRANEIRFKEEEIARLKNEVAKYSKSKEIVEARIKQIEDEKSDINVDREKLRQMIGNMSREIDLMKRQTDNDKRSLEHLTREKEIMNKNMVRQQAVSRDHVKLIKIQEQARRKLVSEIDTHIIEGNKKIKQICYLEKERDRLLEEQLNLTKKIEDYMDEAKLRKAEIYDLKKVLAEQENKLRMQLNLFDAVRAERNALQKSLQEANAESSELKTKLKVTSHQTEQLKEDIAMKEQQLIKEEIILRKVTKEKENLRVEVDNGLEMIRNLKEELNELKAEEKRLHKVILNGDKLIRQQTKDLEQLLNERDILGSQLVRRNDELSLLYEKIKILQTTLHRGEAQYEQRLEDIRVLKVEIKRLRQEKNLLTKTISNMTDLRQEVFHLERDLTRERLKCKALEEELQNPMNIHRWRKLEGTDPELYELLQKMQLLQKRLLRQSSEAIERERQLKEAERLYLNLRQIVARQPGPELQDQLQKTQKALKLNTNKMKCLVSELNMSELHAKEYKAELEKVTHDMKELKKKFNDEKKTHAKRLAVLQESVSRLSIQYKPSDVKFAGGGYKMSISNVRMPKTLEVCVDSFESAMVAITGGAGRLELCSSLIEGGLTPTPGLLMQIQNANSNKIPVFCMLRCRSGNFIYTNEEIEIMKEDAKILRKNGADGFVFGALLENGDVDMKKSRDIIKTCFPLPVTFHRAFDFCRRPTIEIEVIIDLGFTRILTSGQQKTAQLGVKLIKKLMEQVGTRIIIMPGGGINAENLKFVMESTEAAEYHGSFKKAKTPSNEASADEDKEIVLGEKDSQLYVTDEQLVAQIVDILKNE</sequence>
<keyword evidence="1" id="KW-0969">Cilium</keyword>
<keyword evidence="2" id="KW-1185">Reference proteome</keyword>
<gene>
    <name evidence="1" type="ORF">MML48_5g00013332</name>
</gene>
<protein>
    <submittedName>
        <fullName evidence="1">Cilia and flagella-associated protein 58-related</fullName>
    </submittedName>
</protein>
<evidence type="ECO:0000313" key="1">
    <source>
        <dbReference type="EMBL" id="KAI4460746.1"/>
    </source>
</evidence>
<keyword evidence="1" id="KW-0282">Flagellum</keyword>
<accession>A0ACB9T1U1</accession>
<organism evidence="1 2">
    <name type="scientific">Holotrichia oblita</name>
    <name type="common">Chafer beetle</name>
    <dbReference type="NCBI Taxonomy" id="644536"/>
    <lineage>
        <taxon>Eukaryota</taxon>
        <taxon>Metazoa</taxon>
        <taxon>Ecdysozoa</taxon>
        <taxon>Arthropoda</taxon>
        <taxon>Hexapoda</taxon>
        <taxon>Insecta</taxon>
        <taxon>Pterygota</taxon>
        <taxon>Neoptera</taxon>
        <taxon>Endopterygota</taxon>
        <taxon>Coleoptera</taxon>
        <taxon>Polyphaga</taxon>
        <taxon>Scarabaeiformia</taxon>
        <taxon>Scarabaeidae</taxon>
        <taxon>Melolonthinae</taxon>
        <taxon>Holotrichia</taxon>
    </lineage>
</organism>
<proteinExistence type="predicted"/>
<dbReference type="EMBL" id="CM043019">
    <property type="protein sequence ID" value="KAI4460746.1"/>
    <property type="molecule type" value="Genomic_DNA"/>
</dbReference>
<dbReference type="Proteomes" id="UP001056778">
    <property type="component" value="Chromosome 5"/>
</dbReference>